<dbReference type="GO" id="GO:0005886">
    <property type="term" value="C:plasma membrane"/>
    <property type="evidence" value="ECO:0007669"/>
    <property type="project" value="UniProtKB-SubCell"/>
</dbReference>
<dbReference type="AlphaFoldDB" id="A0A239WF40"/>
<dbReference type="Gene3D" id="3.30.460.20">
    <property type="entry name" value="CorA soluble domain-like"/>
    <property type="match status" value="1"/>
</dbReference>
<evidence type="ECO:0000256" key="7">
    <source>
        <dbReference type="ARBA" id="ARBA00022989"/>
    </source>
</evidence>
<keyword evidence="4" id="KW-1003">Cell membrane</keyword>
<dbReference type="InterPro" id="IPR045863">
    <property type="entry name" value="CorA_TM1_TM2"/>
</dbReference>
<keyword evidence="8" id="KW-0406">Ion transport</keyword>
<dbReference type="SUPFAM" id="SSF143865">
    <property type="entry name" value="CorA soluble domain-like"/>
    <property type="match status" value="1"/>
</dbReference>
<evidence type="ECO:0000313" key="13">
    <source>
        <dbReference type="EMBL" id="SNV32720.1"/>
    </source>
</evidence>
<dbReference type="FunFam" id="1.20.58.340:FF:000004">
    <property type="entry name" value="Magnesium transport protein CorA"/>
    <property type="match status" value="1"/>
</dbReference>
<evidence type="ECO:0000256" key="3">
    <source>
        <dbReference type="ARBA" id="ARBA00022448"/>
    </source>
</evidence>
<dbReference type="GO" id="GO:0015087">
    <property type="term" value="F:cobalt ion transmembrane transporter activity"/>
    <property type="evidence" value="ECO:0007669"/>
    <property type="project" value="TreeGrafter"/>
</dbReference>
<evidence type="ECO:0000256" key="11">
    <source>
        <dbReference type="ARBA" id="ARBA00045497"/>
    </source>
</evidence>
<evidence type="ECO:0000256" key="10">
    <source>
        <dbReference type="ARBA" id="ARBA00034269"/>
    </source>
</evidence>
<evidence type="ECO:0000256" key="2">
    <source>
        <dbReference type="ARBA" id="ARBA00009765"/>
    </source>
</evidence>
<evidence type="ECO:0000256" key="4">
    <source>
        <dbReference type="ARBA" id="ARBA00022475"/>
    </source>
</evidence>
<evidence type="ECO:0000256" key="1">
    <source>
        <dbReference type="ARBA" id="ARBA00004651"/>
    </source>
</evidence>
<dbReference type="InterPro" id="IPR002523">
    <property type="entry name" value="MgTranspt_CorA/ZnTranspt_ZntB"/>
</dbReference>
<evidence type="ECO:0000256" key="6">
    <source>
        <dbReference type="ARBA" id="ARBA00022842"/>
    </source>
</evidence>
<keyword evidence="5 12" id="KW-0812">Transmembrane</keyword>
<dbReference type="KEGG" id="cgrn:4412665_00840"/>
<gene>
    <name evidence="13" type="primary">corA</name>
    <name evidence="13" type="ORF">SAMEA4412665_00840</name>
</gene>
<evidence type="ECO:0000256" key="12">
    <source>
        <dbReference type="SAM" id="Phobius"/>
    </source>
</evidence>
<dbReference type="PANTHER" id="PTHR46494:SF1">
    <property type="entry name" value="CORA FAMILY METAL ION TRANSPORTER (EUROFUNG)"/>
    <property type="match status" value="1"/>
</dbReference>
<comment type="catalytic activity">
    <reaction evidence="10">
        <text>Mg(2+)(in) = Mg(2+)(out)</text>
        <dbReference type="Rhea" id="RHEA:29827"/>
        <dbReference type="ChEBI" id="CHEBI:18420"/>
    </reaction>
</comment>
<name>A0A239WF40_9ACTN</name>
<organism evidence="13 14">
    <name type="scientific">Cutibacterium granulosum</name>
    <dbReference type="NCBI Taxonomy" id="33011"/>
    <lineage>
        <taxon>Bacteria</taxon>
        <taxon>Bacillati</taxon>
        <taxon>Actinomycetota</taxon>
        <taxon>Actinomycetes</taxon>
        <taxon>Propionibacteriales</taxon>
        <taxon>Propionibacteriaceae</taxon>
        <taxon>Cutibacterium</taxon>
    </lineage>
</organism>
<dbReference type="Proteomes" id="UP000215332">
    <property type="component" value="Chromosome 1"/>
</dbReference>
<feature type="transmembrane region" description="Helical" evidence="12">
    <location>
        <begin position="338"/>
        <end position="358"/>
    </location>
</feature>
<reference evidence="13 14" key="1">
    <citation type="submission" date="2017-06" db="EMBL/GenBank/DDBJ databases">
        <authorList>
            <consortium name="Pathogen Informatics"/>
        </authorList>
    </citation>
    <scope>NUCLEOTIDE SEQUENCE [LARGE SCALE GENOMIC DNA]</scope>
    <source>
        <strain evidence="13 14">NCTC11865</strain>
    </source>
</reference>
<protein>
    <submittedName>
        <fullName evidence="13">Magnesium transport protein CorA</fullName>
    </submittedName>
</protein>
<keyword evidence="7 12" id="KW-1133">Transmembrane helix</keyword>
<dbReference type="GO" id="GO:0000287">
    <property type="term" value="F:magnesium ion binding"/>
    <property type="evidence" value="ECO:0007669"/>
    <property type="project" value="TreeGrafter"/>
</dbReference>
<accession>A0A239WF40</accession>
<dbReference type="eggNOG" id="COG0598">
    <property type="taxonomic scope" value="Bacteria"/>
</dbReference>
<comment type="similarity">
    <text evidence="2">Belongs to the CorA metal ion transporter (MIT) (TC 1.A.35) family.</text>
</comment>
<sequence>MNKINGKVRQSTIARIRTSSSGNGLANRASDVVTRPGPVGIQWFADGHETTVPERAGIRQTLDWLDGHDERLGVAVVHQPNRTQIDHVITEMRLTPLLAEDLKEGHQRPKLERHGDALFMVLHPPFYIDSSEDVAFVEAEVVKQNNFVLIITQRIPDELATLSWSPRIPSNAHMLSKGSESVLYTVLDGVVDQTNPVIDGLQKDIEQIEYQVFTGDPAAPERIYRLSRETMDLQRAINPLIPIVGSLRAGFNKHQVSESLQGYLGDVADHLARIVNQITDIRELLNQVLAVNSTLVDQERNENLKKVSSWAAILVVPTLISGIYGMNFDNMPSLHLKYGYPLSLAMMAAAAFILWLIFRKKDWL</sequence>
<evidence type="ECO:0000256" key="5">
    <source>
        <dbReference type="ARBA" id="ARBA00022692"/>
    </source>
</evidence>
<keyword evidence="6" id="KW-0460">Magnesium</keyword>
<comment type="function">
    <text evidence="11">Mediates influx of magnesium ions. Alternates between open and closed states. Activated by low cytoplasmic Mg(2+) levels. Inactive when cytoplasmic Mg(2+) levels are high.</text>
</comment>
<feature type="transmembrane region" description="Helical" evidence="12">
    <location>
        <begin position="307"/>
        <end position="326"/>
    </location>
</feature>
<dbReference type="InterPro" id="IPR045861">
    <property type="entry name" value="CorA_cytoplasmic_dom"/>
</dbReference>
<dbReference type="EMBL" id="LT906441">
    <property type="protein sequence ID" value="SNV32720.1"/>
    <property type="molecule type" value="Genomic_DNA"/>
</dbReference>
<dbReference type="GeneID" id="85153392"/>
<dbReference type="PANTHER" id="PTHR46494">
    <property type="entry name" value="CORA FAMILY METAL ION TRANSPORTER (EUROFUNG)"/>
    <property type="match status" value="1"/>
</dbReference>
<keyword evidence="9 12" id="KW-0472">Membrane</keyword>
<dbReference type="Pfam" id="PF01544">
    <property type="entry name" value="CorA"/>
    <property type="match status" value="1"/>
</dbReference>
<dbReference type="GO" id="GO:0015095">
    <property type="term" value="F:magnesium ion transmembrane transporter activity"/>
    <property type="evidence" value="ECO:0007669"/>
    <property type="project" value="TreeGrafter"/>
</dbReference>
<evidence type="ECO:0000313" key="14">
    <source>
        <dbReference type="Proteomes" id="UP000215332"/>
    </source>
</evidence>
<keyword evidence="3" id="KW-0813">Transport</keyword>
<proteinExistence type="inferred from homology"/>
<dbReference type="Gene3D" id="1.20.58.340">
    <property type="entry name" value="Magnesium transport protein CorA, transmembrane region"/>
    <property type="match status" value="2"/>
</dbReference>
<evidence type="ECO:0000256" key="8">
    <source>
        <dbReference type="ARBA" id="ARBA00023065"/>
    </source>
</evidence>
<comment type="subcellular location">
    <subcellularLocation>
        <location evidence="1">Cell membrane</location>
        <topology evidence="1">Multi-pass membrane protein</topology>
    </subcellularLocation>
</comment>
<dbReference type="RefSeq" id="WP_021104821.1">
    <property type="nucleotide sequence ID" value="NZ_AP026710.1"/>
</dbReference>
<dbReference type="CDD" id="cd12830">
    <property type="entry name" value="MtCorA-like"/>
    <property type="match status" value="1"/>
</dbReference>
<dbReference type="SUPFAM" id="SSF144083">
    <property type="entry name" value="Magnesium transport protein CorA, transmembrane region"/>
    <property type="match status" value="1"/>
</dbReference>
<evidence type="ECO:0000256" key="9">
    <source>
        <dbReference type="ARBA" id="ARBA00023136"/>
    </source>
</evidence>
<dbReference type="GO" id="GO:0050897">
    <property type="term" value="F:cobalt ion binding"/>
    <property type="evidence" value="ECO:0007669"/>
    <property type="project" value="TreeGrafter"/>
</dbReference>